<dbReference type="EMBL" id="CM037616">
    <property type="protein sequence ID" value="KAH7994157.1"/>
    <property type="molecule type" value="Genomic_DNA"/>
</dbReference>
<comment type="caution">
    <text evidence="1">The sequence shown here is derived from an EMBL/GenBank/DDBJ whole genome shotgun (WGS) entry which is preliminary data.</text>
</comment>
<accession>A0ACB8EPA7</accession>
<reference evidence="1" key="1">
    <citation type="submission" date="2021-08" db="EMBL/GenBank/DDBJ databases">
        <title>The first chromosome-level gecko genome reveals the dynamic sex chromosomes of Neotropical dwarf geckos (Sphaerodactylidae: Sphaerodactylus).</title>
        <authorList>
            <person name="Pinto B.J."/>
            <person name="Keating S.E."/>
            <person name="Gamble T."/>
        </authorList>
    </citation>
    <scope>NUCLEOTIDE SEQUENCE</scope>
    <source>
        <strain evidence="1">TG3544</strain>
    </source>
</reference>
<evidence type="ECO:0000313" key="1">
    <source>
        <dbReference type="EMBL" id="KAH7994157.1"/>
    </source>
</evidence>
<sequence>MRYLFPSPAIKLSADQDVMTTDELEPRPVRNEQSSKDRHRRAWINLQAWTAHSKTALQSTVEEEEESLWPLRGLCTAVEGTEPKEKGRWQLALLLLI</sequence>
<evidence type="ECO:0000313" key="2">
    <source>
        <dbReference type="Proteomes" id="UP000827872"/>
    </source>
</evidence>
<keyword evidence="2" id="KW-1185">Reference proteome</keyword>
<name>A0ACB8EPA7_9SAUR</name>
<gene>
    <name evidence="1" type="ORF">K3G42_033323</name>
</gene>
<dbReference type="Proteomes" id="UP000827872">
    <property type="component" value="Linkage Group LG03"/>
</dbReference>
<organism evidence="1 2">
    <name type="scientific">Sphaerodactylus townsendi</name>
    <dbReference type="NCBI Taxonomy" id="933632"/>
    <lineage>
        <taxon>Eukaryota</taxon>
        <taxon>Metazoa</taxon>
        <taxon>Chordata</taxon>
        <taxon>Craniata</taxon>
        <taxon>Vertebrata</taxon>
        <taxon>Euteleostomi</taxon>
        <taxon>Lepidosauria</taxon>
        <taxon>Squamata</taxon>
        <taxon>Bifurcata</taxon>
        <taxon>Gekkota</taxon>
        <taxon>Sphaerodactylidae</taxon>
        <taxon>Sphaerodactylus</taxon>
    </lineage>
</organism>
<protein>
    <submittedName>
        <fullName evidence="1">Uncharacterized protein</fullName>
    </submittedName>
</protein>
<proteinExistence type="predicted"/>